<protein>
    <submittedName>
        <fullName evidence="2">Uncharacterized protein</fullName>
    </submittedName>
</protein>
<accession>A0A3B0SKZ3</accession>
<reference evidence="2" key="1">
    <citation type="submission" date="2018-06" db="EMBL/GenBank/DDBJ databases">
        <authorList>
            <person name="Zhirakovskaya E."/>
        </authorList>
    </citation>
    <scope>NUCLEOTIDE SEQUENCE</scope>
</reference>
<sequence length="31" mass="3413">MNISTLDKRLVTILLIVFVQMVGAGMILPIL</sequence>
<feature type="non-terminal residue" evidence="2">
    <location>
        <position position="31"/>
    </location>
</feature>
<proteinExistence type="predicted"/>
<organism evidence="2">
    <name type="scientific">hydrothermal vent metagenome</name>
    <dbReference type="NCBI Taxonomy" id="652676"/>
    <lineage>
        <taxon>unclassified sequences</taxon>
        <taxon>metagenomes</taxon>
        <taxon>ecological metagenomes</taxon>
    </lineage>
</organism>
<keyword evidence="1" id="KW-0472">Membrane</keyword>
<name>A0A3B0SKZ3_9ZZZZ</name>
<dbReference type="AlphaFoldDB" id="A0A3B0SKZ3"/>
<evidence type="ECO:0000313" key="2">
    <source>
        <dbReference type="EMBL" id="VAW01657.1"/>
    </source>
</evidence>
<keyword evidence="1" id="KW-0812">Transmembrane</keyword>
<keyword evidence="1" id="KW-1133">Transmembrane helix</keyword>
<feature type="transmembrane region" description="Helical" evidence="1">
    <location>
        <begin position="12"/>
        <end position="30"/>
    </location>
</feature>
<dbReference type="EMBL" id="UOEI01000304">
    <property type="protein sequence ID" value="VAW01657.1"/>
    <property type="molecule type" value="Genomic_DNA"/>
</dbReference>
<gene>
    <name evidence="2" type="ORF">MNBD_ACTINO01-997</name>
</gene>
<evidence type="ECO:0000256" key="1">
    <source>
        <dbReference type="SAM" id="Phobius"/>
    </source>
</evidence>